<keyword evidence="1" id="KW-1133">Transmembrane helix</keyword>
<dbReference type="Proteomes" id="UP000448235">
    <property type="component" value="Unassembled WGS sequence"/>
</dbReference>
<dbReference type="EMBL" id="WUTS01000001">
    <property type="protein sequence ID" value="NAW11974.1"/>
    <property type="molecule type" value="Genomic_DNA"/>
</dbReference>
<evidence type="ECO:0000313" key="3">
    <source>
        <dbReference type="Proteomes" id="UP000448235"/>
    </source>
</evidence>
<feature type="transmembrane region" description="Helical" evidence="1">
    <location>
        <begin position="231"/>
        <end position="250"/>
    </location>
</feature>
<dbReference type="Pfam" id="PF09948">
    <property type="entry name" value="PpoB2"/>
    <property type="match status" value="1"/>
</dbReference>
<feature type="transmembrane region" description="Helical" evidence="1">
    <location>
        <begin position="128"/>
        <end position="147"/>
    </location>
</feature>
<keyword evidence="1" id="KW-0472">Membrane</keyword>
<keyword evidence="1" id="KW-0812">Transmembrane</keyword>
<dbReference type="AlphaFoldDB" id="A0A7X4VX59"/>
<name>A0A7X4VX59_9GAMM</name>
<evidence type="ECO:0000313" key="2">
    <source>
        <dbReference type="EMBL" id="NAW11974.1"/>
    </source>
</evidence>
<dbReference type="InterPro" id="IPR018688">
    <property type="entry name" value="PpoB2-like"/>
</dbReference>
<organism evidence="2 3">
    <name type="scientific">Halomonas icarae</name>
    <dbReference type="NCBI Taxonomy" id="2691040"/>
    <lineage>
        <taxon>Bacteria</taxon>
        <taxon>Pseudomonadati</taxon>
        <taxon>Pseudomonadota</taxon>
        <taxon>Gammaproteobacteria</taxon>
        <taxon>Oceanospirillales</taxon>
        <taxon>Halomonadaceae</taxon>
        <taxon>Halomonas</taxon>
    </lineage>
</organism>
<feature type="transmembrane region" description="Helical" evidence="1">
    <location>
        <begin position="54"/>
        <end position="81"/>
    </location>
</feature>
<gene>
    <name evidence="2" type="ORF">GRB80_03855</name>
</gene>
<keyword evidence="3" id="KW-1185">Reference proteome</keyword>
<proteinExistence type="predicted"/>
<accession>A0A7X4VX59</accession>
<evidence type="ECO:0000256" key="1">
    <source>
        <dbReference type="SAM" id="Phobius"/>
    </source>
</evidence>
<comment type="caution">
    <text evidence="2">The sequence shown here is derived from an EMBL/GenBank/DDBJ whole genome shotgun (WGS) entry which is preliminary data.</text>
</comment>
<feature type="transmembrane region" description="Helical" evidence="1">
    <location>
        <begin position="183"/>
        <end position="211"/>
    </location>
</feature>
<feature type="transmembrane region" description="Helical" evidence="1">
    <location>
        <begin position="93"/>
        <end position="116"/>
    </location>
</feature>
<sequence>MRNMSAMFLQTLRHDRTLLAGCLALAVILSWWYLMRMAGGMPGMDAPMPFQPWATFTMWMVMMVGMMLPGATPGILMFAAARPHRTTGASLPYLFALGYLLAWVGYSVLATMTQWALHSLGLLTPDQAINATVPSGLLLMAAGAFQWTPLKHVCLHRCRSPMGIVLEGFPSHRARALRAGIRLGLYCTGCCWALMALMFVGGVMSLTWMALLTLIFLLEKMVPAWKRLSDGLGMALLVYGAWVLLVGIGLTP</sequence>
<protein>
    <submittedName>
        <fullName evidence="2">DUF2182 domain-containing protein</fullName>
    </submittedName>
</protein>
<reference evidence="2 3" key="1">
    <citation type="submission" date="2019-12" db="EMBL/GenBank/DDBJ databases">
        <title>Draft genome sequencing of Halomonas icarensis D1-1.</title>
        <authorList>
            <person name="Pandiyan K."/>
            <person name="Kushwaha P."/>
            <person name="Gowdham M."/>
            <person name="Chakdar H."/>
            <person name="Singh A."/>
            <person name="Kumar M."/>
            <person name="Saxena A.K."/>
        </authorList>
    </citation>
    <scope>NUCLEOTIDE SEQUENCE [LARGE SCALE GENOMIC DNA]</scope>
    <source>
        <strain evidence="2 3">D1-1</strain>
    </source>
</reference>
<feature type="transmembrane region" description="Helical" evidence="1">
    <location>
        <begin position="16"/>
        <end position="34"/>
    </location>
</feature>